<protein>
    <recommendedName>
        <fullName evidence="2">ABC transporter ATPase</fullName>
    </recommendedName>
</protein>
<sequence>MSLIPFPELPDDSQLWVFGLERKLTSSEEKQFLTDLDTFLSSWSAHGEMLICGREFRSSQFLFTAVDLTSVPPSGCSIDGLVHFLKAQEFRLSMKIIDNSAVWYRENGEVKRTSRQEFHQLAKKGCVSLESTVFDNSICRLSDLRQGRWQRLARDSWHKSMFS</sequence>
<organism evidence="1">
    <name type="scientific">marine metagenome</name>
    <dbReference type="NCBI Taxonomy" id="408172"/>
    <lineage>
        <taxon>unclassified sequences</taxon>
        <taxon>metagenomes</taxon>
        <taxon>ecological metagenomes</taxon>
    </lineage>
</organism>
<name>A0A382GB01_9ZZZZ</name>
<reference evidence="1" key="1">
    <citation type="submission" date="2018-05" db="EMBL/GenBank/DDBJ databases">
        <authorList>
            <person name="Lanie J.A."/>
            <person name="Ng W.-L."/>
            <person name="Kazmierczak K.M."/>
            <person name="Andrzejewski T.M."/>
            <person name="Davidsen T.M."/>
            <person name="Wayne K.J."/>
            <person name="Tettelin H."/>
            <person name="Glass J.I."/>
            <person name="Rusch D."/>
            <person name="Podicherti R."/>
            <person name="Tsui H.-C.T."/>
            <person name="Winkler M.E."/>
        </authorList>
    </citation>
    <scope>NUCLEOTIDE SEQUENCE</scope>
</reference>
<proteinExistence type="predicted"/>
<dbReference type="AlphaFoldDB" id="A0A382GB01"/>
<dbReference type="EMBL" id="UINC01054265">
    <property type="protein sequence ID" value="SVB71757.1"/>
    <property type="molecule type" value="Genomic_DNA"/>
</dbReference>
<evidence type="ECO:0008006" key="2">
    <source>
        <dbReference type="Google" id="ProtNLM"/>
    </source>
</evidence>
<gene>
    <name evidence="1" type="ORF">METZ01_LOCUS224611</name>
</gene>
<accession>A0A382GB01</accession>
<evidence type="ECO:0000313" key="1">
    <source>
        <dbReference type="EMBL" id="SVB71757.1"/>
    </source>
</evidence>